<dbReference type="Proteomes" id="UP000264310">
    <property type="component" value="Unassembled WGS sequence"/>
</dbReference>
<dbReference type="OrthoDB" id="7846470at2"/>
<gene>
    <name evidence="1" type="ORF">DYI37_00445</name>
</gene>
<dbReference type="AlphaFoldDB" id="A0A371XB94"/>
<sequence>MLKFVGELNYTWTNTESLLVHVIAGLAGVDKETATVIFLTLSNSRSRIALVERLAKLERTSADRRKAILEATGLLTRCQKLRNHYNHCLYAFDEHHLPTKTINLRIVETKDSLRLDGSRDIDHRTFAEFETSLADMRKANERLWSIIKEYGFPL</sequence>
<dbReference type="EMBL" id="QURL01000001">
    <property type="protein sequence ID" value="RFC66516.1"/>
    <property type="molecule type" value="Genomic_DNA"/>
</dbReference>
<keyword evidence="2" id="KW-1185">Reference proteome</keyword>
<organism evidence="1 2">
    <name type="scientific">Fulvimarina endophytica</name>
    <dbReference type="NCBI Taxonomy" id="2293836"/>
    <lineage>
        <taxon>Bacteria</taxon>
        <taxon>Pseudomonadati</taxon>
        <taxon>Pseudomonadota</taxon>
        <taxon>Alphaproteobacteria</taxon>
        <taxon>Hyphomicrobiales</taxon>
        <taxon>Aurantimonadaceae</taxon>
        <taxon>Fulvimarina</taxon>
    </lineage>
</organism>
<name>A0A371XB94_9HYPH</name>
<accession>A0A371XB94</accession>
<reference evidence="1 2" key="1">
    <citation type="submission" date="2018-08" db="EMBL/GenBank/DDBJ databases">
        <title>Fulvimarina sp. 85, whole genome shotgun sequence.</title>
        <authorList>
            <person name="Tuo L."/>
        </authorList>
    </citation>
    <scope>NUCLEOTIDE SEQUENCE [LARGE SCALE GENOMIC DNA]</scope>
    <source>
        <strain evidence="1 2">85</strain>
    </source>
</reference>
<proteinExistence type="predicted"/>
<evidence type="ECO:0000313" key="1">
    <source>
        <dbReference type="EMBL" id="RFC66516.1"/>
    </source>
</evidence>
<comment type="caution">
    <text evidence="1">The sequence shown here is derived from an EMBL/GenBank/DDBJ whole genome shotgun (WGS) entry which is preliminary data.</text>
</comment>
<evidence type="ECO:0000313" key="2">
    <source>
        <dbReference type="Proteomes" id="UP000264310"/>
    </source>
</evidence>
<protein>
    <submittedName>
        <fullName evidence="1">Uncharacterized protein</fullName>
    </submittedName>
</protein>